<evidence type="ECO:0000313" key="1">
    <source>
        <dbReference type="EMBL" id="MBU3854395.1"/>
    </source>
</evidence>
<comment type="caution">
    <text evidence="1">The sequence shown here is derived from an EMBL/GenBank/DDBJ whole genome shotgun (WGS) entry which is preliminary data.</text>
</comment>
<accession>A0A9E2L7I7</accession>
<dbReference type="InterPro" id="IPR009057">
    <property type="entry name" value="Homeodomain-like_sf"/>
</dbReference>
<name>A0A9E2L7I7_9BACT</name>
<dbReference type="SUPFAM" id="SSF46689">
    <property type="entry name" value="Homeodomain-like"/>
    <property type="match status" value="1"/>
</dbReference>
<sequence length="240" mass="28579">MEQENRKPRRPRRSKADIENCIDKAAKELVLKKRFSNVTVLDIIKRAKIEPITFYSRYRNQENFFEHFVRNFDYWFKDTMSVENNQVRTEEVYAELLINLFNELSQKSIMLELLRWEISDTNQVTLRTAMNRELHTIPLVDKYESDFKDSGMDISAISSLLIGGIYYLCLHKECSPFCRIDLNTDEGQQRIQNAIRTLSRLLYEHKQGTRLQSKDELEGIADRMRQRGMSEEDIRYCLMK</sequence>
<dbReference type="AlphaFoldDB" id="A0A9E2L7I7"/>
<reference evidence="1" key="1">
    <citation type="journal article" date="2021" name="PeerJ">
        <title>Extensive microbial diversity within the chicken gut microbiome revealed by metagenomics and culture.</title>
        <authorList>
            <person name="Gilroy R."/>
            <person name="Ravi A."/>
            <person name="Getino M."/>
            <person name="Pursley I."/>
            <person name="Horton D.L."/>
            <person name="Alikhan N.F."/>
            <person name="Baker D."/>
            <person name="Gharbi K."/>
            <person name="Hall N."/>
            <person name="Watson M."/>
            <person name="Adriaenssens E.M."/>
            <person name="Foster-Nyarko E."/>
            <person name="Jarju S."/>
            <person name="Secka A."/>
            <person name="Antonio M."/>
            <person name="Oren A."/>
            <person name="Chaudhuri R.R."/>
            <person name="La Ragione R."/>
            <person name="Hildebrand F."/>
            <person name="Pallen M.J."/>
        </authorList>
    </citation>
    <scope>NUCLEOTIDE SEQUENCE</scope>
    <source>
        <strain evidence="1">G3-2149</strain>
    </source>
</reference>
<proteinExistence type="predicted"/>
<dbReference type="Proteomes" id="UP000823865">
    <property type="component" value="Unassembled WGS sequence"/>
</dbReference>
<evidence type="ECO:0000313" key="2">
    <source>
        <dbReference type="Proteomes" id="UP000823865"/>
    </source>
</evidence>
<dbReference type="Gene3D" id="1.10.357.10">
    <property type="entry name" value="Tetracycline Repressor, domain 2"/>
    <property type="match status" value="1"/>
</dbReference>
<reference evidence="1" key="2">
    <citation type="submission" date="2021-04" db="EMBL/GenBank/DDBJ databases">
        <authorList>
            <person name="Gilroy R."/>
        </authorList>
    </citation>
    <scope>NUCLEOTIDE SEQUENCE</scope>
    <source>
        <strain evidence="1">G3-2149</strain>
    </source>
</reference>
<protein>
    <submittedName>
        <fullName evidence="1">TetR/AcrR family transcriptional regulator</fullName>
    </submittedName>
</protein>
<gene>
    <name evidence="1" type="ORF">H9789_11395</name>
</gene>
<dbReference type="EMBL" id="JAHLFU010000230">
    <property type="protein sequence ID" value="MBU3854395.1"/>
    <property type="molecule type" value="Genomic_DNA"/>
</dbReference>
<organism evidence="1 2">
    <name type="scientific">Candidatus Paraprevotella stercoravium</name>
    <dbReference type="NCBI Taxonomy" id="2838725"/>
    <lineage>
        <taxon>Bacteria</taxon>
        <taxon>Pseudomonadati</taxon>
        <taxon>Bacteroidota</taxon>
        <taxon>Bacteroidia</taxon>
        <taxon>Bacteroidales</taxon>
        <taxon>Prevotellaceae</taxon>
        <taxon>Paraprevotella</taxon>
    </lineage>
</organism>